<feature type="transmembrane region" description="Helical" evidence="6">
    <location>
        <begin position="182"/>
        <end position="203"/>
    </location>
</feature>
<dbReference type="SUPFAM" id="SSF103473">
    <property type="entry name" value="MFS general substrate transporter"/>
    <property type="match status" value="1"/>
</dbReference>
<evidence type="ECO:0000313" key="8">
    <source>
        <dbReference type="RefSeq" id="XP_034233720.1"/>
    </source>
</evidence>
<dbReference type="InParanoid" id="A0A6P8YAF8"/>
<keyword evidence="2 6" id="KW-0812">Transmembrane</keyword>
<feature type="transmembrane region" description="Helical" evidence="6">
    <location>
        <begin position="282"/>
        <end position="301"/>
    </location>
</feature>
<dbReference type="Proteomes" id="UP000515158">
    <property type="component" value="Unplaced"/>
</dbReference>
<feature type="transmembrane region" description="Helical" evidence="6">
    <location>
        <begin position="412"/>
        <end position="430"/>
    </location>
</feature>
<feature type="region of interest" description="Disordered" evidence="5">
    <location>
        <begin position="1"/>
        <end position="37"/>
    </location>
</feature>
<dbReference type="GO" id="GO:0015232">
    <property type="term" value="F:heme transmembrane transporter activity"/>
    <property type="evidence" value="ECO:0007669"/>
    <property type="project" value="TreeGrafter"/>
</dbReference>
<feature type="region of interest" description="Disordered" evidence="5">
    <location>
        <begin position="475"/>
        <end position="494"/>
    </location>
</feature>
<dbReference type="InterPro" id="IPR049680">
    <property type="entry name" value="FLVCR1-2_SLC49-like"/>
</dbReference>
<accession>A0A6P8YAF8</accession>
<feature type="transmembrane region" description="Helical" evidence="6">
    <location>
        <begin position="352"/>
        <end position="369"/>
    </location>
</feature>
<feature type="transmembrane region" description="Helical" evidence="6">
    <location>
        <begin position="119"/>
        <end position="138"/>
    </location>
</feature>
<name>A0A6P8YAF8_THRPL</name>
<dbReference type="GO" id="GO:0020037">
    <property type="term" value="F:heme binding"/>
    <property type="evidence" value="ECO:0007669"/>
    <property type="project" value="TreeGrafter"/>
</dbReference>
<gene>
    <name evidence="8" type="primary">LOC117640873</name>
</gene>
<feature type="transmembrane region" description="Helical" evidence="6">
    <location>
        <begin position="321"/>
        <end position="340"/>
    </location>
</feature>
<dbReference type="KEGG" id="tpal:117640873"/>
<feature type="transmembrane region" description="Helical" evidence="6">
    <location>
        <begin position="375"/>
        <end position="400"/>
    </location>
</feature>
<dbReference type="GO" id="GO:0016020">
    <property type="term" value="C:membrane"/>
    <property type="evidence" value="ECO:0007669"/>
    <property type="project" value="UniProtKB-SubCell"/>
</dbReference>
<dbReference type="PANTHER" id="PTHR10924">
    <property type="entry name" value="MAJOR FACILITATOR SUPERFAMILY PROTEIN-RELATED"/>
    <property type="match status" value="1"/>
</dbReference>
<dbReference type="InterPro" id="IPR011701">
    <property type="entry name" value="MFS"/>
</dbReference>
<dbReference type="AlphaFoldDB" id="A0A6P8YAF8"/>
<evidence type="ECO:0000256" key="1">
    <source>
        <dbReference type="ARBA" id="ARBA00004141"/>
    </source>
</evidence>
<protein>
    <submittedName>
        <fullName evidence="8">Uncharacterized MFS-type transporter C09D4.1-like isoform X1</fullName>
    </submittedName>
</protein>
<organism evidence="8">
    <name type="scientific">Thrips palmi</name>
    <name type="common">Melon thrips</name>
    <dbReference type="NCBI Taxonomy" id="161013"/>
    <lineage>
        <taxon>Eukaryota</taxon>
        <taxon>Metazoa</taxon>
        <taxon>Ecdysozoa</taxon>
        <taxon>Arthropoda</taxon>
        <taxon>Hexapoda</taxon>
        <taxon>Insecta</taxon>
        <taxon>Pterygota</taxon>
        <taxon>Neoptera</taxon>
        <taxon>Paraneoptera</taxon>
        <taxon>Thysanoptera</taxon>
        <taxon>Terebrantia</taxon>
        <taxon>Thripoidea</taxon>
        <taxon>Thripidae</taxon>
        <taxon>Thrips</taxon>
    </lineage>
</organism>
<evidence type="ECO:0000256" key="6">
    <source>
        <dbReference type="SAM" id="Phobius"/>
    </source>
</evidence>
<dbReference type="OrthoDB" id="422206at2759"/>
<dbReference type="PANTHER" id="PTHR10924:SF4">
    <property type="entry name" value="GH15861P"/>
    <property type="match status" value="1"/>
</dbReference>
<keyword evidence="4 6" id="KW-0472">Membrane</keyword>
<evidence type="ECO:0000313" key="7">
    <source>
        <dbReference type="Proteomes" id="UP000515158"/>
    </source>
</evidence>
<feature type="transmembrane region" description="Helical" evidence="6">
    <location>
        <begin position="52"/>
        <end position="72"/>
    </location>
</feature>
<evidence type="ECO:0000256" key="3">
    <source>
        <dbReference type="ARBA" id="ARBA00022989"/>
    </source>
</evidence>
<dbReference type="GeneID" id="117640873"/>
<dbReference type="RefSeq" id="XP_034233720.1">
    <property type="nucleotide sequence ID" value="XM_034377829.1"/>
</dbReference>
<dbReference type="Pfam" id="PF07690">
    <property type="entry name" value="MFS_1"/>
    <property type="match status" value="1"/>
</dbReference>
<evidence type="ECO:0000256" key="5">
    <source>
        <dbReference type="SAM" id="MobiDB-lite"/>
    </source>
</evidence>
<evidence type="ECO:0000256" key="4">
    <source>
        <dbReference type="ARBA" id="ARBA00023136"/>
    </source>
</evidence>
<proteinExistence type="predicted"/>
<reference evidence="8" key="1">
    <citation type="submission" date="2025-08" db="UniProtKB">
        <authorList>
            <consortium name="RefSeq"/>
        </authorList>
    </citation>
    <scope>IDENTIFICATION</scope>
    <source>
        <tissue evidence="8">Total insect</tissue>
    </source>
</reference>
<comment type="subcellular location">
    <subcellularLocation>
        <location evidence="1">Membrane</location>
        <topology evidence="1">Multi-pass membrane protein</topology>
    </subcellularLocation>
</comment>
<keyword evidence="7" id="KW-1185">Reference proteome</keyword>
<feature type="transmembrane region" description="Helical" evidence="6">
    <location>
        <begin position="92"/>
        <end position="112"/>
    </location>
</feature>
<evidence type="ECO:0000256" key="2">
    <source>
        <dbReference type="ARBA" id="ARBA00022692"/>
    </source>
</evidence>
<feature type="transmembrane region" description="Helical" evidence="6">
    <location>
        <begin position="215"/>
        <end position="240"/>
    </location>
</feature>
<dbReference type="InterPro" id="IPR036259">
    <property type="entry name" value="MFS_trans_sf"/>
</dbReference>
<feature type="transmembrane region" description="Helical" evidence="6">
    <location>
        <begin position="442"/>
        <end position="461"/>
    </location>
</feature>
<keyword evidence="3 6" id="KW-1133">Transmembrane helix</keyword>
<dbReference type="Gene3D" id="1.20.1250.20">
    <property type="entry name" value="MFS general substrate transporter like domains"/>
    <property type="match status" value="1"/>
</dbReference>
<sequence>MSGDEDGVSLQRLGKQPQCVESQQPRVPEATALKDASTPTSGSVIRVYRRRWGMLGLYIAVICLNSVPYMQYTVVGNVLSKYFSVSKDDMEWMTMVSSATATLFIFPAAWVLDKYGLRVSVLVGAAGTAAGLWLKTLGCGQDGYWLSLAGQGLVSVATLFVVSSAPPRMAAVWFPPHQVASAVGAAYLVIMLGIAIGCAMAPLSVSADQSADENYYSLLTTNIGLAVVGTALLAAVYFVFQDKPPLPPSPSQAVRASPASETANNATAFFRSLRRIGRDPHFLLLLFACALFSSTLIAYSVLMNRTVVHFFGDVGAKHTSWIGMIMTLLGIVGIVIIGMLVDKTRLYKEWSVFIYVCALLSAAAYSVSVSQGTIVTVYVSASILGFFMPCFYVPGLALAVELTYPEPEGNPTAIINWLIQPTALLVKLMYSQLFEVASPDVAHMVQCSLLVAGLVCIACVPKKYRRRDAERLGHHEPVKNVKETNGSTAKAEDAELAVPEASKLTVVD</sequence>
<feature type="transmembrane region" description="Helical" evidence="6">
    <location>
        <begin position="144"/>
        <end position="162"/>
    </location>
</feature>
<dbReference type="GO" id="GO:0097037">
    <property type="term" value="P:heme export"/>
    <property type="evidence" value="ECO:0007669"/>
    <property type="project" value="TreeGrafter"/>
</dbReference>